<dbReference type="EMBL" id="WXYO01000001">
    <property type="protein sequence ID" value="NAS10576.1"/>
    <property type="molecule type" value="Genomic_DNA"/>
</dbReference>
<evidence type="ECO:0000313" key="10">
    <source>
        <dbReference type="EMBL" id="NAS10576.1"/>
    </source>
</evidence>
<keyword evidence="3 7" id="KW-0547">Nucleotide-binding</keyword>
<dbReference type="PANTHER" id="PTHR30218">
    <property type="entry name" value="POLYPHOSPHATE KINASE"/>
    <property type="match status" value="1"/>
</dbReference>
<dbReference type="GO" id="GO:0005524">
    <property type="term" value="F:ATP binding"/>
    <property type="evidence" value="ECO:0007669"/>
    <property type="project" value="UniProtKB-KW"/>
</dbReference>
<dbReference type="InterPro" id="IPR036830">
    <property type="entry name" value="PP_kinase_middle_dom_sf"/>
</dbReference>
<dbReference type="CDD" id="cd09167">
    <property type="entry name" value="PLDc_EcPPK1_C2_like"/>
    <property type="match status" value="1"/>
</dbReference>
<dbReference type="Gene3D" id="1.20.58.310">
    <property type="entry name" value="Polyphosphate kinase N-terminal domain"/>
    <property type="match status" value="1"/>
</dbReference>
<dbReference type="PIRSF" id="PIRSF015589">
    <property type="entry name" value="PP_kinase"/>
    <property type="match status" value="1"/>
</dbReference>
<dbReference type="NCBIfam" id="NF003917">
    <property type="entry name" value="PRK05443.1-1"/>
    <property type="match status" value="1"/>
</dbReference>
<comment type="function">
    <text evidence="7 8">Catalyzes the reversible transfer of the terminal phosphate of ATP to form a long-chain polyphosphate (polyP).</text>
</comment>
<feature type="binding site" evidence="7">
    <location>
        <position position="402"/>
    </location>
    <ligand>
        <name>Mg(2+)</name>
        <dbReference type="ChEBI" id="CHEBI:18420"/>
    </ligand>
</feature>
<dbReference type="Pfam" id="PF13089">
    <property type="entry name" value="PP_kinase_N"/>
    <property type="match status" value="1"/>
</dbReference>
<name>A0A6L9E776_9FLAO</name>
<evidence type="ECO:0000256" key="7">
    <source>
        <dbReference type="HAMAP-Rule" id="MF_00347"/>
    </source>
</evidence>
<dbReference type="PANTHER" id="PTHR30218:SF0">
    <property type="entry name" value="POLYPHOSPHATE KINASE"/>
    <property type="match status" value="1"/>
</dbReference>
<dbReference type="Pfam" id="PF17941">
    <property type="entry name" value="PP_kinase_C_1"/>
    <property type="match status" value="1"/>
</dbReference>
<dbReference type="RefSeq" id="WP_161433377.1">
    <property type="nucleotide sequence ID" value="NZ_WXYO01000001.1"/>
</dbReference>
<dbReference type="GO" id="GO:0046872">
    <property type="term" value="F:metal ion binding"/>
    <property type="evidence" value="ECO:0007669"/>
    <property type="project" value="UniProtKB-KW"/>
</dbReference>
<dbReference type="InterPro" id="IPR025198">
    <property type="entry name" value="PPK_N_dom"/>
</dbReference>
<proteinExistence type="inferred from homology"/>
<feature type="binding site" evidence="7">
    <location>
        <position position="465"/>
    </location>
    <ligand>
        <name>ATP</name>
        <dbReference type="ChEBI" id="CHEBI:30616"/>
    </ligand>
</feature>
<evidence type="ECO:0000259" key="9">
    <source>
        <dbReference type="PROSITE" id="PS50035"/>
    </source>
</evidence>
<evidence type="ECO:0000256" key="2">
    <source>
        <dbReference type="ARBA" id="ARBA00022679"/>
    </source>
</evidence>
<dbReference type="GO" id="GO:0006799">
    <property type="term" value="P:polyphosphate biosynthetic process"/>
    <property type="evidence" value="ECO:0007669"/>
    <property type="project" value="UniProtKB-UniRule"/>
</dbReference>
<dbReference type="Gene3D" id="3.30.870.10">
    <property type="entry name" value="Endonuclease Chain A"/>
    <property type="match status" value="2"/>
</dbReference>
<dbReference type="Gene3D" id="3.30.1840.10">
    <property type="entry name" value="Polyphosphate kinase middle domain"/>
    <property type="match status" value="1"/>
</dbReference>
<dbReference type="SUPFAM" id="SSF143724">
    <property type="entry name" value="PHP14-like"/>
    <property type="match status" value="1"/>
</dbReference>
<reference evidence="10 11" key="1">
    <citation type="submission" date="2020-01" db="EMBL/GenBank/DDBJ databases">
        <title>Bacteria diversity of Porities sp.</title>
        <authorList>
            <person name="Wang G."/>
        </authorList>
    </citation>
    <scope>NUCLEOTIDE SEQUENCE [LARGE SCALE GENOMIC DNA]</scope>
    <source>
        <strain evidence="10 11">R33</strain>
    </source>
</reference>
<feature type="binding site" evidence="7">
    <location>
        <position position="561"/>
    </location>
    <ligand>
        <name>ATP</name>
        <dbReference type="ChEBI" id="CHEBI:30616"/>
    </ligand>
</feature>
<dbReference type="NCBIfam" id="TIGR03705">
    <property type="entry name" value="poly_P_kin"/>
    <property type="match status" value="1"/>
</dbReference>
<dbReference type="HAMAP" id="MF_00347">
    <property type="entry name" value="Polyphosphate_kinase"/>
    <property type="match status" value="1"/>
</dbReference>
<evidence type="ECO:0000256" key="1">
    <source>
        <dbReference type="ARBA" id="ARBA00022553"/>
    </source>
</evidence>
<evidence type="ECO:0000256" key="6">
    <source>
        <dbReference type="ARBA" id="ARBA00022842"/>
    </source>
</evidence>
<accession>A0A6L9E776</accession>
<feature type="binding site" evidence="7">
    <location>
        <position position="49"/>
    </location>
    <ligand>
        <name>ATP</name>
        <dbReference type="ChEBI" id="CHEBI:30616"/>
    </ligand>
</feature>
<evidence type="ECO:0000313" key="11">
    <source>
        <dbReference type="Proteomes" id="UP000475249"/>
    </source>
</evidence>
<dbReference type="InterPro" id="IPR001736">
    <property type="entry name" value="PLipase_D/transphosphatidylase"/>
</dbReference>
<dbReference type="Pfam" id="PF13090">
    <property type="entry name" value="PP_kinase_C"/>
    <property type="match status" value="1"/>
</dbReference>
<keyword evidence="11" id="KW-1185">Reference proteome</keyword>
<gene>
    <name evidence="10" type="primary">ppk1</name>
    <name evidence="7" type="synonym">ppk</name>
    <name evidence="10" type="ORF">GTQ38_01090</name>
</gene>
<evidence type="ECO:0000256" key="8">
    <source>
        <dbReference type="RuleBase" id="RU003800"/>
    </source>
</evidence>
<dbReference type="EC" id="2.7.4.1" evidence="7 8"/>
<feature type="binding site" evidence="7">
    <location>
        <position position="589"/>
    </location>
    <ligand>
        <name>ATP</name>
        <dbReference type="ChEBI" id="CHEBI:30616"/>
    </ligand>
</feature>
<evidence type="ECO:0000256" key="4">
    <source>
        <dbReference type="ARBA" id="ARBA00022777"/>
    </source>
</evidence>
<keyword evidence="2 7" id="KW-0808">Transferase</keyword>
<dbReference type="InterPro" id="IPR036832">
    <property type="entry name" value="PPK_N_dom_sf"/>
</dbReference>
<evidence type="ECO:0000256" key="3">
    <source>
        <dbReference type="ARBA" id="ARBA00022741"/>
    </source>
</evidence>
<comment type="similarity">
    <text evidence="7 8">Belongs to the polyphosphate kinase 1 (PPK1) family.</text>
</comment>
<dbReference type="InterPro" id="IPR041108">
    <property type="entry name" value="PP_kinase_C_1"/>
</dbReference>
<comment type="caution">
    <text evidence="10">The sequence shown here is derived from an EMBL/GenBank/DDBJ whole genome shotgun (WGS) entry which is preliminary data.</text>
</comment>
<keyword evidence="6 7" id="KW-0460">Magnesium</keyword>
<comment type="PTM">
    <text evidence="7 8">An intermediate of this reaction is the autophosphorylated ppk in which a phosphate is covalently linked to a histidine residue through a N-P bond.</text>
</comment>
<dbReference type="InterPro" id="IPR003414">
    <property type="entry name" value="PP_kinase"/>
</dbReference>
<comment type="cofactor">
    <cofactor evidence="7">
        <name>Mg(2+)</name>
        <dbReference type="ChEBI" id="CHEBI:18420"/>
    </cofactor>
</comment>
<dbReference type="GO" id="GO:0009358">
    <property type="term" value="C:polyphosphate kinase complex"/>
    <property type="evidence" value="ECO:0007669"/>
    <property type="project" value="InterPro"/>
</dbReference>
<dbReference type="InterPro" id="IPR024953">
    <property type="entry name" value="PP_kinase_middle"/>
</dbReference>
<organism evidence="10 11">
    <name type="scientific">Poritiphilus flavus</name>
    <dbReference type="NCBI Taxonomy" id="2697053"/>
    <lineage>
        <taxon>Bacteria</taxon>
        <taxon>Pseudomonadati</taxon>
        <taxon>Bacteroidota</taxon>
        <taxon>Flavobacteriia</taxon>
        <taxon>Flavobacteriales</taxon>
        <taxon>Flavobacteriaceae</taxon>
        <taxon>Poritiphilus</taxon>
    </lineage>
</organism>
<comment type="catalytic activity">
    <reaction evidence="7 8">
        <text>[phosphate](n) + ATP = [phosphate](n+1) + ADP</text>
        <dbReference type="Rhea" id="RHEA:19573"/>
        <dbReference type="Rhea" id="RHEA-COMP:9859"/>
        <dbReference type="Rhea" id="RHEA-COMP:14280"/>
        <dbReference type="ChEBI" id="CHEBI:16838"/>
        <dbReference type="ChEBI" id="CHEBI:30616"/>
        <dbReference type="ChEBI" id="CHEBI:456216"/>
        <dbReference type="EC" id="2.7.4.1"/>
    </reaction>
</comment>
<dbReference type="PROSITE" id="PS50035">
    <property type="entry name" value="PLD"/>
    <property type="match status" value="1"/>
</dbReference>
<dbReference type="SUPFAM" id="SSF56024">
    <property type="entry name" value="Phospholipase D/nuclease"/>
    <property type="match status" value="2"/>
</dbReference>
<dbReference type="InterPro" id="IPR025200">
    <property type="entry name" value="PPK_C_dom2"/>
</dbReference>
<keyword evidence="4 7" id="KW-0418">Kinase</keyword>
<protein>
    <recommendedName>
        <fullName evidence="7 8">Polyphosphate kinase</fullName>
        <ecNumber evidence="7 8">2.7.4.1</ecNumber>
    </recommendedName>
    <alternativeName>
        <fullName evidence="7">ATP-polyphosphate phosphotransferase</fullName>
    </alternativeName>
    <alternativeName>
        <fullName evidence="7">Polyphosphoric acid kinase</fullName>
    </alternativeName>
</protein>
<sequence length="683" mass="79674">MEIQSPEKKRYRNRDIDWLAFNSRVLQEAANEETPLYERLKFLAIFSSNLDEFFKVRVSRLRQIKKIDKALRRRLAFRPNKTLRKILKIVNDQQALFGKVFRKSVLPELAKYGIFLTPSIKFSRDQREFSKAFYEQNLRPDLSITSSENLNPLFFEDGRLYLVVSFKEVDVLEFIKVPVSKHPRFIEIPSPENEFHHTFLEDILKDNLSRIFSEGRKLKACYQIKVSRDAELYLDDSLEPELVIQIRNSLKQRKAGQPTRLLYDSKMPKALQKELRQLLQLGKVDMIPGGSFHNFSDFFGFPRPLADPALFYEDQPALPHPKLKKGEDFFSLIHANDQIAHYPYQSFETLLEWVRQATEDPEVTAINISLYRVARESALGKLLLKALSRGIRLTIFVEAKARFDEGNNIEWGREFQAHGAKVLYSFKEIKVHSKILLIQRKEQGKSVNYAYIGTGNFNEKTAKIYCDHGLFTADEEITSDLAKVFRFFEYPKEDVLFNKLIVSPFNSRTRFEELIDQEIQNAKLGLPAKITAKMNSLEDRKMIDKLYQASMAGVKIRLLVRGICCLIPGVEGMSENIRVSSIVDRYLEHGRIYLFHNKGEEIMFMGSADWMLRNIEKRIEVLTPLLDRRIFTELKDILMLQMEDNVKARTIGDDRLTQIEETDSNHKITLRSQYEIYDYLTGV</sequence>
<keyword evidence="1 7" id="KW-0597">Phosphoprotein</keyword>
<feature type="binding site" evidence="7">
    <location>
        <position position="372"/>
    </location>
    <ligand>
        <name>Mg(2+)</name>
        <dbReference type="ChEBI" id="CHEBI:18420"/>
    </ligand>
</feature>
<keyword evidence="5 7" id="KW-0067">ATP-binding</keyword>
<dbReference type="AlphaFoldDB" id="A0A6L9E776"/>
<dbReference type="GO" id="GO:0008976">
    <property type="term" value="F:polyphosphate kinase activity"/>
    <property type="evidence" value="ECO:0007669"/>
    <property type="project" value="UniProtKB-UniRule"/>
</dbReference>
<feature type="active site" description="Phosphohistidine intermediate" evidence="7">
    <location>
        <position position="432"/>
    </location>
</feature>
<keyword evidence="7" id="KW-0479">Metal-binding</keyword>
<feature type="domain" description="PLD phosphodiesterase" evidence="9">
    <location>
        <begin position="427"/>
        <end position="461"/>
    </location>
</feature>
<dbReference type="SUPFAM" id="SSF140356">
    <property type="entry name" value="PPK N-terminal domain-like"/>
    <property type="match status" value="1"/>
</dbReference>
<dbReference type="Pfam" id="PF02503">
    <property type="entry name" value="PP_kinase"/>
    <property type="match status" value="1"/>
</dbReference>
<dbReference type="Proteomes" id="UP000475249">
    <property type="component" value="Unassembled WGS sequence"/>
</dbReference>
<evidence type="ECO:0000256" key="5">
    <source>
        <dbReference type="ARBA" id="ARBA00022840"/>
    </source>
</evidence>